<evidence type="ECO:0000313" key="3">
    <source>
        <dbReference type="EMBL" id="WAR03641.1"/>
    </source>
</evidence>
<evidence type="ECO:0000256" key="2">
    <source>
        <dbReference type="SAM" id="Phobius"/>
    </source>
</evidence>
<organism evidence="3 4">
    <name type="scientific">Mya arenaria</name>
    <name type="common">Soft-shell clam</name>
    <dbReference type="NCBI Taxonomy" id="6604"/>
    <lineage>
        <taxon>Eukaryota</taxon>
        <taxon>Metazoa</taxon>
        <taxon>Spiralia</taxon>
        <taxon>Lophotrochozoa</taxon>
        <taxon>Mollusca</taxon>
        <taxon>Bivalvia</taxon>
        <taxon>Autobranchia</taxon>
        <taxon>Heteroconchia</taxon>
        <taxon>Euheterodonta</taxon>
        <taxon>Imparidentia</taxon>
        <taxon>Neoheterodontei</taxon>
        <taxon>Myida</taxon>
        <taxon>Myoidea</taxon>
        <taxon>Myidae</taxon>
        <taxon>Mya</taxon>
    </lineage>
</organism>
<name>A0ABY7E906_MYAAR</name>
<feature type="transmembrane region" description="Helical" evidence="2">
    <location>
        <begin position="48"/>
        <end position="71"/>
    </location>
</feature>
<proteinExistence type="predicted"/>
<evidence type="ECO:0000256" key="1">
    <source>
        <dbReference type="SAM" id="MobiDB-lite"/>
    </source>
</evidence>
<protein>
    <submittedName>
        <fullName evidence="3">Uncharacterized protein</fullName>
    </submittedName>
</protein>
<reference evidence="3" key="1">
    <citation type="submission" date="2022-11" db="EMBL/GenBank/DDBJ databases">
        <title>Centuries of genome instability and evolution in soft-shell clam transmissible cancer (bioRxiv).</title>
        <authorList>
            <person name="Hart S.F.M."/>
            <person name="Yonemitsu M.A."/>
            <person name="Giersch R.M."/>
            <person name="Beal B.F."/>
            <person name="Arriagada G."/>
            <person name="Davis B.W."/>
            <person name="Ostrander E.A."/>
            <person name="Goff S.P."/>
            <person name="Metzger M.J."/>
        </authorList>
    </citation>
    <scope>NUCLEOTIDE SEQUENCE</scope>
    <source>
        <strain evidence="3">MELC-2E11</strain>
        <tissue evidence="3">Siphon/mantle</tissue>
    </source>
</reference>
<feature type="region of interest" description="Disordered" evidence="1">
    <location>
        <begin position="125"/>
        <end position="187"/>
    </location>
</feature>
<accession>A0ABY7E906</accession>
<feature type="compositionally biased region" description="Basic and acidic residues" evidence="1">
    <location>
        <begin position="140"/>
        <end position="154"/>
    </location>
</feature>
<keyword evidence="4" id="KW-1185">Reference proteome</keyword>
<gene>
    <name evidence="3" type="ORF">MAR_010199</name>
</gene>
<keyword evidence="2" id="KW-0812">Transmembrane</keyword>
<keyword evidence="2" id="KW-1133">Transmembrane helix</keyword>
<evidence type="ECO:0000313" key="4">
    <source>
        <dbReference type="Proteomes" id="UP001164746"/>
    </source>
</evidence>
<dbReference type="EMBL" id="CP111015">
    <property type="protein sequence ID" value="WAR03641.1"/>
    <property type="molecule type" value="Genomic_DNA"/>
</dbReference>
<keyword evidence="2" id="KW-0472">Membrane</keyword>
<sequence length="187" mass="20339">MILNVCRNSDDLTALAMSECHREGPYVFSCEWPYWCCQDGISGISLYAYFGITLGFIGFLVLFGVALNIGLTRCRQPQFSVMPCVAVTKSSRSLYPKFQKGKTPNILQRLYKSLNTTLSEGIEAQSEDKKALSEGMGAQSEDKKALSEGKEASAEGKGVLSEGKKALSEGMEALPQVKEALSEGMEA</sequence>
<dbReference type="Proteomes" id="UP001164746">
    <property type="component" value="Chromosome 4"/>
</dbReference>